<accession>A0A072UYR6</accession>
<keyword evidence="3" id="KW-1185">Reference proteome</keyword>
<organism evidence="1 3">
    <name type="scientific">Medicago truncatula</name>
    <name type="common">Barrel medic</name>
    <name type="synonym">Medicago tribuloides</name>
    <dbReference type="NCBI Taxonomy" id="3880"/>
    <lineage>
        <taxon>Eukaryota</taxon>
        <taxon>Viridiplantae</taxon>
        <taxon>Streptophyta</taxon>
        <taxon>Embryophyta</taxon>
        <taxon>Tracheophyta</taxon>
        <taxon>Spermatophyta</taxon>
        <taxon>Magnoliopsida</taxon>
        <taxon>eudicotyledons</taxon>
        <taxon>Gunneridae</taxon>
        <taxon>Pentapetalae</taxon>
        <taxon>rosids</taxon>
        <taxon>fabids</taxon>
        <taxon>Fabales</taxon>
        <taxon>Fabaceae</taxon>
        <taxon>Papilionoideae</taxon>
        <taxon>50 kb inversion clade</taxon>
        <taxon>NPAAA clade</taxon>
        <taxon>Hologalegina</taxon>
        <taxon>IRL clade</taxon>
        <taxon>Trifolieae</taxon>
        <taxon>Medicago</taxon>
    </lineage>
</organism>
<gene>
    <name evidence="1" type="ordered locus">MTR_3g067925</name>
</gene>
<dbReference type="EMBL" id="CM001219">
    <property type="protein sequence ID" value="KEH34717.1"/>
    <property type="molecule type" value="Genomic_DNA"/>
</dbReference>
<dbReference type="Proteomes" id="UP000002051">
    <property type="component" value="Chromosome 3"/>
</dbReference>
<sequence length="61" mass="6629">MYITHDYSGYPNPLTTVIISLTRKIDEIASHYKLTHTSGGIGVRTPVMASGLTISAFCQLS</sequence>
<evidence type="ECO:0000313" key="1">
    <source>
        <dbReference type="EMBL" id="KEH34717.1"/>
    </source>
</evidence>
<evidence type="ECO:0000313" key="3">
    <source>
        <dbReference type="Proteomes" id="UP000002051"/>
    </source>
</evidence>
<proteinExistence type="predicted"/>
<reference evidence="1 3" key="2">
    <citation type="journal article" date="2014" name="BMC Genomics">
        <title>An improved genome release (version Mt4.0) for the model legume Medicago truncatula.</title>
        <authorList>
            <person name="Tang H."/>
            <person name="Krishnakumar V."/>
            <person name="Bidwell S."/>
            <person name="Rosen B."/>
            <person name="Chan A."/>
            <person name="Zhou S."/>
            <person name="Gentzbittel L."/>
            <person name="Childs K.L."/>
            <person name="Yandell M."/>
            <person name="Gundlach H."/>
            <person name="Mayer K.F."/>
            <person name="Schwartz D.C."/>
            <person name="Town C.D."/>
        </authorList>
    </citation>
    <scope>GENOME REANNOTATION</scope>
    <source>
        <strain evidence="1">A17</strain>
        <strain evidence="2 3">cv. Jemalong A17</strain>
    </source>
</reference>
<protein>
    <submittedName>
        <fullName evidence="1 2">Uncharacterized protein</fullName>
    </submittedName>
</protein>
<name>A0A072UYR6_MEDTR</name>
<dbReference type="eggNOG" id="ENOG502QR2J">
    <property type="taxonomic scope" value="Eukaryota"/>
</dbReference>
<dbReference type="HOGENOM" id="CLU_2926062_0_0_1"/>
<reference evidence="1 3" key="1">
    <citation type="journal article" date="2011" name="Nature">
        <title>The Medicago genome provides insight into the evolution of rhizobial symbioses.</title>
        <authorList>
            <person name="Young N.D."/>
            <person name="Debelle F."/>
            <person name="Oldroyd G.E."/>
            <person name="Geurts R."/>
            <person name="Cannon S.B."/>
            <person name="Udvardi M.K."/>
            <person name="Benedito V.A."/>
            <person name="Mayer K.F."/>
            <person name="Gouzy J."/>
            <person name="Schoof H."/>
            <person name="Van de Peer Y."/>
            <person name="Proost S."/>
            <person name="Cook D.R."/>
            <person name="Meyers B.C."/>
            <person name="Spannagl M."/>
            <person name="Cheung F."/>
            <person name="De Mita S."/>
            <person name="Krishnakumar V."/>
            <person name="Gundlach H."/>
            <person name="Zhou S."/>
            <person name="Mudge J."/>
            <person name="Bharti A.K."/>
            <person name="Murray J.D."/>
            <person name="Naoumkina M.A."/>
            <person name="Rosen B."/>
            <person name="Silverstein K.A."/>
            <person name="Tang H."/>
            <person name="Rombauts S."/>
            <person name="Zhao P.X."/>
            <person name="Zhou P."/>
            <person name="Barbe V."/>
            <person name="Bardou P."/>
            <person name="Bechner M."/>
            <person name="Bellec A."/>
            <person name="Berger A."/>
            <person name="Berges H."/>
            <person name="Bidwell S."/>
            <person name="Bisseling T."/>
            <person name="Choisne N."/>
            <person name="Couloux A."/>
            <person name="Denny R."/>
            <person name="Deshpande S."/>
            <person name="Dai X."/>
            <person name="Doyle J.J."/>
            <person name="Dudez A.M."/>
            <person name="Farmer A.D."/>
            <person name="Fouteau S."/>
            <person name="Franken C."/>
            <person name="Gibelin C."/>
            <person name="Gish J."/>
            <person name="Goldstein S."/>
            <person name="Gonzalez A.J."/>
            <person name="Green P.J."/>
            <person name="Hallab A."/>
            <person name="Hartog M."/>
            <person name="Hua A."/>
            <person name="Humphray S.J."/>
            <person name="Jeong D.H."/>
            <person name="Jing Y."/>
            <person name="Jocker A."/>
            <person name="Kenton S.M."/>
            <person name="Kim D.J."/>
            <person name="Klee K."/>
            <person name="Lai H."/>
            <person name="Lang C."/>
            <person name="Lin S."/>
            <person name="Macmil S.L."/>
            <person name="Magdelenat G."/>
            <person name="Matthews L."/>
            <person name="McCorrison J."/>
            <person name="Monaghan E.L."/>
            <person name="Mun J.H."/>
            <person name="Najar F.Z."/>
            <person name="Nicholson C."/>
            <person name="Noirot C."/>
            <person name="O'Bleness M."/>
            <person name="Paule C.R."/>
            <person name="Poulain J."/>
            <person name="Prion F."/>
            <person name="Qin B."/>
            <person name="Qu C."/>
            <person name="Retzel E.F."/>
            <person name="Riddle C."/>
            <person name="Sallet E."/>
            <person name="Samain S."/>
            <person name="Samson N."/>
            <person name="Sanders I."/>
            <person name="Saurat O."/>
            <person name="Scarpelli C."/>
            <person name="Schiex T."/>
            <person name="Segurens B."/>
            <person name="Severin A.J."/>
            <person name="Sherrier D.J."/>
            <person name="Shi R."/>
            <person name="Sims S."/>
            <person name="Singer S.R."/>
            <person name="Sinharoy S."/>
            <person name="Sterck L."/>
            <person name="Viollet A."/>
            <person name="Wang B.B."/>
            <person name="Wang K."/>
            <person name="Wang M."/>
            <person name="Wang X."/>
            <person name="Warfsmann J."/>
            <person name="Weissenbach J."/>
            <person name="White D.D."/>
            <person name="White J.D."/>
            <person name="Wiley G.B."/>
            <person name="Wincker P."/>
            <person name="Xing Y."/>
            <person name="Yang L."/>
            <person name="Yao Z."/>
            <person name="Ying F."/>
            <person name="Zhai J."/>
            <person name="Zhou L."/>
            <person name="Zuber A."/>
            <person name="Denarie J."/>
            <person name="Dixon R.A."/>
            <person name="May G.D."/>
            <person name="Schwartz D.C."/>
            <person name="Rogers J."/>
            <person name="Quetier F."/>
            <person name="Town C.D."/>
            <person name="Roe B.A."/>
        </authorList>
    </citation>
    <scope>NUCLEOTIDE SEQUENCE [LARGE SCALE GENOMIC DNA]</scope>
    <source>
        <strain evidence="1">A17</strain>
        <strain evidence="2 3">cv. Jemalong A17</strain>
    </source>
</reference>
<reference evidence="2" key="3">
    <citation type="submission" date="2015-04" db="UniProtKB">
        <authorList>
            <consortium name="EnsemblPlants"/>
        </authorList>
    </citation>
    <scope>IDENTIFICATION</scope>
    <source>
        <strain evidence="2">cv. Jemalong A17</strain>
    </source>
</reference>
<dbReference type="AlphaFoldDB" id="A0A072UYR6"/>
<evidence type="ECO:0000313" key="2">
    <source>
        <dbReference type="EnsemblPlants" id="KEH34717"/>
    </source>
</evidence>
<dbReference type="EnsemblPlants" id="KEH34717">
    <property type="protein sequence ID" value="KEH34717"/>
    <property type="gene ID" value="MTR_3g067925"/>
</dbReference>